<accession>A0A9D4LME8</accession>
<sequence>MVTQQLRNKVAPIHVAQLSGHRIVMSLYSYHTISLEEQMKLSDNAHAINKGATVRKTNESSNTSSEPFGQDMSDDEILAASQEIEDALNTIQTFENQHSNSGVPVVNLPVVHHADVSLSFDQTRAAMFDPSKPFMNCTFNAAVQINFK</sequence>
<dbReference type="AlphaFoldDB" id="A0A9D4LME8"/>
<reference evidence="2" key="1">
    <citation type="journal article" date="2019" name="bioRxiv">
        <title>The Genome of the Zebra Mussel, Dreissena polymorpha: A Resource for Invasive Species Research.</title>
        <authorList>
            <person name="McCartney M.A."/>
            <person name="Auch B."/>
            <person name="Kono T."/>
            <person name="Mallez S."/>
            <person name="Zhang Y."/>
            <person name="Obille A."/>
            <person name="Becker A."/>
            <person name="Abrahante J.E."/>
            <person name="Garbe J."/>
            <person name="Badalamenti J.P."/>
            <person name="Herman A."/>
            <person name="Mangelson H."/>
            <person name="Liachko I."/>
            <person name="Sullivan S."/>
            <person name="Sone E.D."/>
            <person name="Koren S."/>
            <person name="Silverstein K.A.T."/>
            <person name="Beckman K.B."/>
            <person name="Gohl D.M."/>
        </authorList>
    </citation>
    <scope>NUCLEOTIDE SEQUENCE</scope>
    <source>
        <strain evidence="2">Duluth1</strain>
        <tissue evidence="2">Whole animal</tissue>
    </source>
</reference>
<dbReference type="EMBL" id="JAIWYP010000002">
    <property type="protein sequence ID" value="KAH3860298.1"/>
    <property type="molecule type" value="Genomic_DNA"/>
</dbReference>
<proteinExistence type="predicted"/>
<name>A0A9D4LME8_DREPO</name>
<evidence type="ECO:0000313" key="3">
    <source>
        <dbReference type="Proteomes" id="UP000828390"/>
    </source>
</evidence>
<reference evidence="2" key="2">
    <citation type="submission" date="2020-11" db="EMBL/GenBank/DDBJ databases">
        <authorList>
            <person name="McCartney M.A."/>
            <person name="Auch B."/>
            <person name="Kono T."/>
            <person name="Mallez S."/>
            <person name="Becker A."/>
            <person name="Gohl D.M."/>
            <person name="Silverstein K.A.T."/>
            <person name="Koren S."/>
            <person name="Bechman K.B."/>
            <person name="Herman A."/>
            <person name="Abrahante J.E."/>
            <person name="Garbe J."/>
        </authorList>
    </citation>
    <scope>NUCLEOTIDE SEQUENCE</scope>
    <source>
        <strain evidence="2">Duluth1</strain>
        <tissue evidence="2">Whole animal</tissue>
    </source>
</reference>
<feature type="region of interest" description="Disordered" evidence="1">
    <location>
        <begin position="52"/>
        <end position="71"/>
    </location>
</feature>
<protein>
    <submittedName>
        <fullName evidence="2">Uncharacterized protein</fullName>
    </submittedName>
</protein>
<gene>
    <name evidence="2" type="ORF">DPMN_023193</name>
</gene>
<keyword evidence="3" id="KW-1185">Reference proteome</keyword>
<comment type="caution">
    <text evidence="2">The sequence shown here is derived from an EMBL/GenBank/DDBJ whole genome shotgun (WGS) entry which is preliminary data.</text>
</comment>
<organism evidence="2 3">
    <name type="scientific">Dreissena polymorpha</name>
    <name type="common">Zebra mussel</name>
    <name type="synonym">Mytilus polymorpha</name>
    <dbReference type="NCBI Taxonomy" id="45954"/>
    <lineage>
        <taxon>Eukaryota</taxon>
        <taxon>Metazoa</taxon>
        <taxon>Spiralia</taxon>
        <taxon>Lophotrochozoa</taxon>
        <taxon>Mollusca</taxon>
        <taxon>Bivalvia</taxon>
        <taxon>Autobranchia</taxon>
        <taxon>Heteroconchia</taxon>
        <taxon>Euheterodonta</taxon>
        <taxon>Imparidentia</taxon>
        <taxon>Neoheterodontei</taxon>
        <taxon>Myida</taxon>
        <taxon>Dreissenoidea</taxon>
        <taxon>Dreissenidae</taxon>
        <taxon>Dreissena</taxon>
    </lineage>
</organism>
<dbReference type="Proteomes" id="UP000828390">
    <property type="component" value="Unassembled WGS sequence"/>
</dbReference>
<evidence type="ECO:0000313" key="2">
    <source>
        <dbReference type="EMBL" id="KAH3860298.1"/>
    </source>
</evidence>
<evidence type="ECO:0000256" key="1">
    <source>
        <dbReference type="SAM" id="MobiDB-lite"/>
    </source>
</evidence>